<evidence type="ECO:0000256" key="3">
    <source>
        <dbReference type="ARBA" id="ARBA00022989"/>
    </source>
</evidence>
<dbReference type="RefSeq" id="WP_176639027.1">
    <property type="nucleotide sequence ID" value="NZ_JABXXP010000025.1"/>
</dbReference>
<keyword evidence="2 5" id="KW-0812">Transmembrane</keyword>
<feature type="transmembrane region" description="Helical" evidence="5">
    <location>
        <begin position="17"/>
        <end position="44"/>
    </location>
</feature>
<comment type="subcellular location">
    <subcellularLocation>
        <location evidence="1">Membrane</location>
        <topology evidence="1">Single-pass membrane protein</topology>
    </subcellularLocation>
</comment>
<name>A0A7Y7ITY8_9PROT</name>
<evidence type="ECO:0000313" key="8">
    <source>
        <dbReference type="Proteomes" id="UP000534870"/>
    </source>
</evidence>
<dbReference type="Proteomes" id="UP000534870">
    <property type="component" value="Unassembled WGS sequence"/>
</dbReference>
<feature type="domain" description="Translocation and assembly module TamB C-terminal" evidence="6">
    <location>
        <begin position="1045"/>
        <end position="1403"/>
    </location>
</feature>
<accession>A0A7Y7ITY8</accession>
<dbReference type="PANTHER" id="PTHR36985">
    <property type="entry name" value="TRANSLOCATION AND ASSEMBLY MODULE SUBUNIT TAMB"/>
    <property type="match status" value="1"/>
</dbReference>
<dbReference type="GO" id="GO:0005886">
    <property type="term" value="C:plasma membrane"/>
    <property type="evidence" value="ECO:0007669"/>
    <property type="project" value="InterPro"/>
</dbReference>
<organism evidence="7 8">
    <name type="scientific">Nguyenibacter vanlangensis</name>
    <dbReference type="NCBI Taxonomy" id="1216886"/>
    <lineage>
        <taxon>Bacteria</taxon>
        <taxon>Pseudomonadati</taxon>
        <taxon>Pseudomonadota</taxon>
        <taxon>Alphaproteobacteria</taxon>
        <taxon>Acetobacterales</taxon>
        <taxon>Acetobacteraceae</taxon>
        <taxon>Nguyenibacter</taxon>
    </lineage>
</organism>
<dbReference type="GO" id="GO:0097347">
    <property type="term" value="C:TAM protein secretion complex"/>
    <property type="evidence" value="ECO:0007669"/>
    <property type="project" value="TreeGrafter"/>
</dbReference>
<sequence length="1403" mass="144249">MVPPPQMPRRSRHWTRVAAWVAGLIVGIPAALAAIALAVILLLANTGWGRHLIERQTAALTAGSVTLEGISGRFPDALRVRHIALNDPKGTWLAIDGLMLDWRPTYLLARQVRVDRIAMDHLAIPRLPQAATTGPSSSAGQNIGPDLGIDIRTIHVSRIDAGADLAGTAAAFVLDGQARLAHLAAIIKGADVATLPDATIDLALARLDHDGKLNLHTAILPGRLSLHLAAQEGAGGFATAAGLSPLDPLRLTLDMDGPRDANHLAFALNSGNISSNIDGILDIIHQKAQISMTAHAPRMVVRDGIGWQSVALDAHLSGDVRHPVGQGQLTIDQPLAAGVGANHIAVRFDGHEASGNQAGLVRLHAIIDGLSVPGPRPTLLASAPLMFDVVLHPDAAGAPLDVTLAHPLLHLAGQVMTARPAHGIIDLTVPQLAPFAAAGSANVAGHAALHGTFVLPSRPDGEMTIGLDGTIGITGGMAQAVGLIGPDGKVSARIAIRQPHGATGGVMRIDSLTLDGQAAHFSMAGTRTDGVSGAARAGSQILNATMHLAIDDLRRLLPSLRGQAALNLAVTGPMTDFAATGRLDGQVGGTDMPIGPLMADIVAHHLPTAPQGTIMVQGSLDRAPLSLAADMAQDAQGNRTLHLTHLDWKSATGKANFIFSPGKPIPLGTLDLQMTRLADLSRVVGQDLSGSFKASFHTIDPEGTAPPSVAVRLDGTMASARASVRKFTLAGTIKDPQGLPRSDLSARLDGLTTQAASGNAAITVRGPQDALAISATASLQNFLGEPASMMADAVLDVPKQSVALRVFRANAKGENIRLLAPARVAFGNATGVDRLRITLAPDGVAPAQIDIAGSVRPALALTATINDLTPAIARPFVPSLKADGTFSVRAALRGTLASPQGTMTLIGRGLKYESDLSGGIPPANLDASAQLSGSRAQLDLTLRAGTMADLAIRGVVPTNTAGTMALQTTGRINLAAANGYLGAQGRQLEGMMQLAISLAGSPTSPRASGTMTLSGGQVHDFAQGVQLSNIRGTITAHDDRMVLDNLTAQAGPGTITVAGSLGAFQPGLPVDLHIVADHARPLASDLVTAEINTDLTVRGQLSSRVDVAGSIVIPHADITIPNALPPSIATLNVIRPGQNPKFQQNAGTGLMIGLDITASSPGQMFVRGHGLDAEMNGRLHVGGTANSPVVSGGFNMRRGSFNLAGISLDFAKGRVAFNGVGVTQAIDPSLDFEADRATNSGTARLLVGGYASAPKISFASTPPLPQDQIMAMLLFGTDAQSLSPTQMAQIAGAVATLTGGSAFDPLSKVRNTLGLDRLQLAGASGVGNGTGTAVEAGKYVVRGVYVGAKQATSGSGTQAQVQVDLTRKLKLNTTVGTGGNVTGFTTPENDPGSSIGLSYQFRY</sequence>
<dbReference type="EMBL" id="JABXXP010000025">
    <property type="protein sequence ID" value="NVN10250.1"/>
    <property type="molecule type" value="Genomic_DNA"/>
</dbReference>
<evidence type="ECO:0000256" key="2">
    <source>
        <dbReference type="ARBA" id="ARBA00022692"/>
    </source>
</evidence>
<dbReference type="PANTHER" id="PTHR36985:SF1">
    <property type="entry name" value="TRANSLOCATION AND ASSEMBLY MODULE SUBUNIT TAMB"/>
    <property type="match status" value="1"/>
</dbReference>
<keyword evidence="3 5" id="KW-1133">Transmembrane helix</keyword>
<reference evidence="7 8" key="1">
    <citation type="submission" date="2020-06" db="EMBL/GenBank/DDBJ databases">
        <title>Description of novel acetic acid bacteria.</title>
        <authorList>
            <person name="Sombolestani A."/>
        </authorList>
    </citation>
    <scope>NUCLEOTIDE SEQUENCE [LARGE SCALE GENOMIC DNA]</scope>
    <source>
        <strain evidence="7 8">LMG 31431</strain>
    </source>
</reference>
<comment type="caution">
    <text evidence="7">The sequence shown here is derived from an EMBL/GenBank/DDBJ whole genome shotgun (WGS) entry which is preliminary data.</text>
</comment>
<keyword evidence="4 5" id="KW-0472">Membrane</keyword>
<evidence type="ECO:0000259" key="6">
    <source>
        <dbReference type="Pfam" id="PF04357"/>
    </source>
</evidence>
<dbReference type="GO" id="GO:0009306">
    <property type="term" value="P:protein secretion"/>
    <property type="evidence" value="ECO:0007669"/>
    <property type="project" value="InterPro"/>
</dbReference>
<proteinExistence type="predicted"/>
<gene>
    <name evidence="7" type="ORF">HUK84_03645</name>
</gene>
<evidence type="ECO:0000256" key="1">
    <source>
        <dbReference type="ARBA" id="ARBA00004167"/>
    </source>
</evidence>
<evidence type="ECO:0000313" key="7">
    <source>
        <dbReference type="EMBL" id="NVN10250.1"/>
    </source>
</evidence>
<dbReference type="Pfam" id="PF04357">
    <property type="entry name" value="TamB"/>
    <property type="match status" value="1"/>
</dbReference>
<evidence type="ECO:0000256" key="5">
    <source>
        <dbReference type="SAM" id="Phobius"/>
    </source>
</evidence>
<dbReference type="InterPro" id="IPR007452">
    <property type="entry name" value="TamB_C"/>
</dbReference>
<evidence type="ECO:0000256" key="4">
    <source>
        <dbReference type="ARBA" id="ARBA00023136"/>
    </source>
</evidence>
<protein>
    <submittedName>
        <fullName evidence="7">Translocation/assembly module TamB domain-containing protein</fullName>
    </submittedName>
</protein>